<keyword evidence="3" id="KW-1185">Reference proteome</keyword>
<keyword evidence="1" id="KW-0812">Transmembrane</keyword>
<evidence type="ECO:0008006" key="4">
    <source>
        <dbReference type="Google" id="ProtNLM"/>
    </source>
</evidence>
<keyword evidence="1" id="KW-0472">Membrane</keyword>
<reference evidence="2 3" key="1">
    <citation type="submission" date="2013-04" db="EMBL/GenBank/DDBJ databases">
        <title>The Genome Sequence of Bacteroides massiliensis DSM 17679.</title>
        <authorList>
            <consortium name="The Broad Institute Genomics Platform"/>
            <person name="Earl A."/>
            <person name="Ward D."/>
            <person name="Feldgarden M."/>
            <person name="Gevers D."/>
            <person name="Martens E."/>
            <person name="Fenner L."/>
            <person name="Roux V."/>
            <person name="Mallet M.N."/>
            <person name="Raoult D."/>
            <person name="Walker B."/>
            <person name="Young S."/>
            <person name="Zeng Q."/>
            <person name="Gargeya S."/>
            <person name="Fitzgerald M."/>
            <person name="Haas B."/>
            <person name="Abouelleil A."/>
            <person name="Allen A.W."/>
            <person name="Alvarado L."/>
            <person name="Arachchi H.M."/>
            <person name="Berlin A.M."/>
            <person name="Chapman S.B."/>
            <person name="Gainer-Dewar J."/>
            <person name="Goldberg J."/>
            <person name="Griggs A."/>
            <person name="Gujja S."/>
            <person name="Hansen M."/>
            <person name="Howarth C."/>
            <person name="Imamovic A."/>
            <person name="Ireland A."/>
            <person name="Larimer J."/>
            <person name="McCowan C."/>
            <person name="Murphy C."/>
            <person name="Pearson M."/>
            <person name="Poon T.W."/>
            <person name="Priest M."/>
            <person name="Roberts A."/>
            <person name="Saif S."/>
            <person name="Shea T."/>
            <person name="Sisk P."/>
            <person name="Sykes S."/>
            <person name="Wortman J."/>
            <person name="Nusbaum C."/>
            <person name="Birren B."/>
        </authorList>
    </citation>
    <scope>NUCLEOTIDE SEQUENCE [LARGE SCALE GENOMIC DNA]</scope>
    <source>
        <strain evidence="3">B84634 / Timone 84634 / DSM 17679 / JCM 13223</strain>
    </source>
</reference>
<gene>
    <name evidence="2" type="ORF">HMPREF1534_00037</name>
</gene>
<comment type="caution">
    <text evidence="2">The sequence shown here is derived from an EMBL/GenBank/DDBJ whole genome shotgun (WGS) entry which is preliminary data.</text>
</comment>
<evidence type="ECO:0000256" key="1">
    <source>
        <dbReference type="SAM" id="Phobius"/>
    </source>
</evidence>
<accession>U6RSH8</accession>
<name>U6RSH8_9BACT</name>
<feature type="transmembrane region" description="Helical" evidence="1">
    <location>
        <begin position="47"/>
        <end position="65"/>
    </location>
</feature>
<dbReference type="InterPro" id="IPR029087">
    <property type="entry name" value="Imm17"/>
</dbReference>
<dbReference type="AlphaFoldDB" id="U6RSH8"/>
<organism evidence="2 3">
    <name type="scientific">Phocaeicola massiliensis B84634 = Timone 84634 = DSM 17679 = JCM 13223</name>
    <dbReference type="NCBI Taxonomy" id="1121098"/>
    <lineage>
        <taxon>Bacteria</taxon>
        <taxon>Pseudomonadati</taxon>
        <taxon>Bacteroidota</taxon>
        <taxon>Bacteroidia</taxon>
        <taxon>Bacteroidales</taxon>
        <taxon>Bacteroidaceae</taxon>
        <taxon>Phocaeicola</taxon>
    </lineage>
</organism>
<proteinExistence type="predicted"/>
<evidence type="ECO:0000313" key="3">
    <source>
        <dbReference type="Proteomes" id="UP000017831"/>
    </source>
</evidence>
<dbReference type="Pfam" id="PF15562">
    <property type="entry name" value="Imm17"/>
    <property type="match status" value="1"/>
</dbReference>
<dbReference type="HOGENOM" id="CLU_196775_0_0_10"/>
<feature type="transmembrane region" description="Helical" evidence="1">
    <location>
        <begin position="7"/>
        <end position="27"/>
    </location>
</feature>
<dbReference type="EMBL" id="AQHY01000001">
    <property type="protein sequence ID" value="EOA58751.1"/>
    <property type="molecule type" value="Genomic_DNA"/>
</dbReference>
<evidence type="ECO:0000313" key="2">
    <source>
        <dbReference type="EMBL" id="EOA58751.1"/>
    </source>
</evidence>
<dbReference type="STRING" id="1121098.HMPREF1534_00037"/>
<dbReference type="eggNOG" id="ENOG5033DB5">
    <property type="taxonomic scope" value="Bacteria"/>
</dbReference>
<dbReference type="Proteomes" id="UP000017831">
    <property type="component" value="Unassembled WGS sequence"/>
</dbReference>
<keyword evidence="1" id="KW-1133">Transmembrane helix</keyword>
<protein>
    <recommendedName>
        <fullName evidence="4">Immunity protein 17</fullName>
    </recommendedName>
</protein>
<dbReference type="PATRIC" id="fig|1121098.3.peg.38"/>
<sequence>MHYIIQGIFVLVGLLAILASLLNWEWFFTAHNTQFIVHNVGRQRARLFYALLGLMMIATGVYFFLNVQGIV</sequence>